<dbReference type="STRING" id="1051890.A0A3N4LCD6"/>
<dbReference type="Gene3D" id="1.10.510.10">
    <property type="entry name" value="Transferase(Phosphotransferase) domain 1"/>
    <property type="match status" value="1"/>
</dbReference>
<accession>A0A3N4LCD6</accession>
<evidence type="ECO:0000313" key="4">
    <source>
        <dbReference type="Proteomes" id="UP000267821"/>
    </source>
</evidence>
<name>A0A3N4LCD6_9PEZI</name>
<protein>
    <recommendedName>
        <fullName evidence="1">Protein kinase domain-containing protein</fullName>
    </recommendedName>
</protein>
<dbReference type="PANTHER" id="PTHR37542">
    <property type="entry name" value="HELO DOMAIN-CONTAINING PROTEIN-RELATED"/>
    <property type="match status" value="1"/>
</dbReference>
<dbReference type="GO" id="GO:0005524">
    <property type="term" value="F:ATP binding"/>
    <property type="evidence" value="ECO:0007669"/>
    <property type="project" value="InterPro"/>
</dbReference>
<evidence type="ECO:0000313" key="2">
    <source>
        <dbReference type="EMBL" id="RPB17946.1"/>
    </source>
</evidence>
<dbReference type="EMBL" id="ML121824">
    <property type="protein sequence ID" value="RPB17946.1"/>
    <property type="molecule type" value="Genomic_DNA"/>
</dbReference>
<evidence type="ECO:0000313" key="3">
    <source>
        <dbReference type="EMBL" id="RPB20544.1"/>
    </source>
</evidence>
<keyword evidence="4" id="KW-1185">Reference proteome</keyword>
<proteinExistence type="predicted"/>
<dbReference type="InterPro" id="IPR000719">
    <property type="entry name" value="Prot_kinase_dom"/>
</dbReference>
<organism evidence="3 4">
    <name type="scientific">Terfezia boudieri ATCC MYA-4762</name>
    <dbReference type="NCBI Taxonomy" id="1051890"/>
    <lineage>
        <taxon>Eukaryota</taxon>
        <taxon>Fungi</taxon>
        <taxon>Dikarya</taxon>
        <taxon>Ascomycota</taxon>
        <taxon>Pezizomycotina</taxon>
        <taxon>Pezizomycetes</taxon>
        <taxon>Pezizales</taxon>
        <taxon>Pezizaceae</taxon>
        <taxon>Terfezia</taxon>
    </lineage>
</organism>
<dbReference type="EMBL" id="ML121570">
    <property type="protein sequence ID" value="RPB20544.1"/>
    <property type="molecule type" value="Genomic_DNA"/>
</dbReference>
<dbReference type="OrthoDB" id="1911848at2759"/>
<dbReference type="PROSITE" id="PS50011">
    <property type="entry name" value="PROTEIN_KINASE_DOM"/>
    <property type="match status" value="1"/>
</dbReference>
<gene>
    <name evidence="2" type="ORF">L211DRAFT_886321</name>
    <name evidence="3" type="ORF">L211DRAFT_893291</name>
</gene>
<evidence type="ECO:0000259" key="1">
    <source>
        <dbReference type="PROSITE" id="PS50011"/>
    </source>
</evidence>
<dbReference type="Proteomes" id="UP000267821">
    <property type="component" value="Unassembled WGS sequence"/>
</dbReference>
<dbReference type="PANTHER" id="PTHR37542:SF1">
    <property type="entry name" value="PRION-INHIBITION AND PROPAGATION HELO DOMAIN-CONTAINING PROTEIN"/>
    <property type="match status" value="1"/>
</dbReference>
<dbReference type="SUPFAM" id="SSF56112">
    <property type="entry name" value="Protein kinase-like (PK-like)"/>
    <property type="match status" value="1"/>
</dbReference>
<reference evidence="3 4" key="1">
    <citation type="journal article" date="2018" name="Nat. Ecol. Evol.">
        <title>Pezizomycetes genomes reveal the molecular basis of ectomycorrhizal truffle lifestyle.</title>
        <authorList>
            <person name="Murat C."/>
            <person name="Payen T."/>
            <person name="Noel B."/>
            <person name="Kuo A."/>
            <person name="Morin E."/>
            <person name="Chen J."/>
            <person name="Kohler A."/>
            <person name="Krizsan K."/>
            <person name="Balestrini R."/>
            <person name="Da Silva C."/>
            <person name="Montanini B."/>
            <person name="Hainaut M."/>
            <person name="Levati E."/>
            <person name="Barry K.W."/>
            <person name="Belfiori B."/>
            <person name="Cichocki N."/>
            <person name="Clum A."/>
            <person name="Dockter R.B."/>
            <person name="Fauchery L."/>
            <person name="Guy J."/>
            <person name="Iotti M."/>
            <person name="Le Tacon F."/>
            <person name="Lindquist E.A."/>
            <person name="Lipzen A."/>
            <person name="Malagnac F."/>
            <person name="Mello A."/>
            <person name="Molinier V."/>
            <person name="Miyauchi S."/>
            <person name="Poulain J."/>
            <person name="Riccioni C."/>
            <person name="Rubini A."/>
            <person name="Sitrit Y."/>
            <person name="Splivallo R."/>
            <person name="Traeger S."/>
            <person name="Wang M."/>
            <person name="Zifcakova L."/>
            <person name="Wipf D."/>
            <person name="Zambonelli A."/>
            <person name="Paolocci F."/>
            <person name="Nowrousian M."/>
            <person name="Ottonello S."/>
            <person name="Baldrian P."/>
            <person name="Spatafora J.W."/>
            <person name="Henrissat B."/>
            <person name="Nagy L.G."/>
            <person name="Aury J.M."/>
            <person name="Wincker P."/>
            <person name="Grigoriev I.V."/>
            <person name="Bonfante P."/>
            <person name="Martin F.M."/>
        </authorList>
    </citation>
    <scope>NUCLEOTIDE SEQUENCE [LARGE SCALE GENOMIC DNA]</scope>
    <source>
        <strain evidence="3 4">ATCC MYA-4762</strain>
    </source>
</reference>
<feature type="domain" description="Protein kinase" evidence="1">
    <location>
        <begin position="1"/>
        <end position="155"/>
    </location>
</feature>
<sequence>MDFHSINKRLRLASQLAQVLYVHTARLVHKNIRPETILIMEPPANADKKTRYPYTIEYPVLFGFSRVREIEVESEFIGDHDWEKNIYRHPQRQGLHPEDKYNILYDVYSLGVCLLEISLWTSFVICGPASGECRDNGDICSIFEKSTGRKDSAAR</sequence>
<dbReference type="AlphaFoldDB" id="A0A3N4LCD6"/>
<dbReference type="InterPro" id="IPR011009">
    <property type="entry name" value="Kinase-like_dom_sf"/>
</dbReference>
<dbReference type="GO" id="GO:0004672">
    <property type="term" value="F:protein kinase activity"/>
    <property type="evidence" value="ECO:0007669"/>
    <property type="project" value="InterPro"/>
</dbReference>